<dbReference type="InterPro" id="IPR001128">
    <property type="entry name" value="Cyt_P450"/>
</dbReference>
<organism evidence="7 8">
    <name type="scientific">Seiridium unicorne</name>
    <dbReference type="NCBI Taxonomy" id="138068"/>
    <lineage>
        <taxon>Eukaryota</taxon>
        <taxon>Fungi</taxon>
        <taxon>Dikarya</taxon>
        <taxon>Ascomycota</taxon>
        <taxon>Pezizomycotina</taxon>
        <taxon>Sordariomycetes</taxon>
        <taxon>Xylariomycetidae</taxon>
        <taxon>Amphisphaeriales</taxon>
        <taxon>Sporocadaceae</taxon>
        <taxon>Seiridium</taxon>
    </lineage>
</organism>
<evidence type="ECO:0000256" key="4">
    <source>
        <dbReference type="ARBA" id="ARBA00022723"/>
    </source>
</evidence>
<dbReference type="Pfam" id="PF00067">
    <property type="entry name" value="p450"/>
    <property type="match status" value="1"/>
</dbReference>
<comment type="cofactor">
    <cofactor evidence="1">
        <name>heme</name>
        <dbReference type="ChEBI" id="CHEBI:30413"/>
    </cofactor>
</comment>
<keyword evidence="6" id="KW-0472">Membrane</keyword>
<evidence type="ECO:0000256" key="1">
    <source>
        <dbReference type="ARBA" id="ARBA00001971"/>
    </source>
</evidence>
<evidence type="ECO:0000313" key="8">
    <source>
        <dbReference type="Proteomes" id="UP001408356"/>
    </source>
</evidence>
<evidence type="ECO:0000256" key="3">
    <source>
        <dbReference type="ARBA" id="ARBA00022617"/>
    </source>
</evidence>
<dbReference type="CDD" id="cd11060">
    <property type="entry name" value="CYP57A1-like"/>
    <property type="match status" value="1"/>
</dbReference>
<dbReference type="PANTHER" id="PTHR24305">
    <property type="entry name" value="CYTOCHROME P450"/>
    <property type="match status" value="1"/>
</dbReference>
<dbReference type="PRINTS" id="PR00463">
    <property type="entry name" value="EP450I"/>
</dbReference>
<dbReference type="InterPro" id="IPR002401">
    <property type="entry name" value="Cyt_P450_E_grp-I"/>
</dbReference>
<keyword evidence="8" id="KW-1185">Reference proteome</keyword>
<comment type="similarity">
    <text evidence="2">Belongs to the cytochrome P450 family.</text>
</comment>
<dbReference type="Gene3D" id="1.10.630.10">
    <property type="entry name" value="Cytochrome P450"/>
    <property type="match status" value="1"/>
</dbReference>
<proteinExistence type="inferred from homology"/>
<protein>
    <submittedName>
        <fullName evidence="7">Cytochrome P450</fullName>
    </submittedName>
</protein>
<keyword evidence="3" id="KW-0349">Heme</keyword>
<accession>A0ABR2VFV5</accession>
<keyword evidence="4" id="KW-0479">Metal-binding</keyword>
<dbReference type="EMBL" id="JARVKF010000020">
    <property type="protein sequence ID" value="KAK9425340.1"/>
    <property type="molecule type" value="Genomic_DNA"/>
</dbReference>
<evidence type="ECO:0000256" key="6">
    <source>
        <dbReference type="SAM" id="Phobius"/>
    </source>
</evidence>
<keyword evidence="6" id="KW-0812">Transmembrane</keyword>
<name>A0ABR2VFV5_9PEZI</name>
<reference evidence="7 8" key="1">
    <citation type="journal article" date="2024" name="J. Plant Pathol.">
        <title>Sequence and assembly of the genome of Seiridium unicorne, isolate CBS 538.82, causal agent of cypress canker disease.</title>
        <authorList>
            <person name="Scali E."/>
            <person name="Rocca G.D."/>
            <person name="Danti R."/>
            <person name="Garbelotto M."/>
            <person name="Barberini S."/>
            <person name="Baroncelli R."/>
            <person name="Emiliani G."/>
        </authorList>
    </citation>
    <scope>NUCLEOTIDE SEQUENCE [LARGE SCALE GENOMIC DNA]</scope>
    <source>
        <strain evidence="7 8">BM-138-508</strain>
    </source>
</reference>
<sequence>MANTVEPASFTTSFLGNSTMASLTALDTSLIQKSSILLLILWLLAVVVYRLWLHPLSAVPGPFPARLSSIWITRKYMGKSWHEDVVDLHKRYGRVVRITPNEVSVVDEQAMKSLYSHRQNTAKSSWYNAWAVPGGSAALFAERDKKLHGFLRKRVSHAFSLSSLLTMEEYIQSCLDTFMAKMDKFAKAQSDVNMSDWTNALAFDVIGELGYGEAFGHMETESDVLDLRSTILRGFKGLSMVGYLPGQSRLLDNPITRLFSASPTDQFGLYTMKRLQDRKSEKDTRRTDLLHHWMNMKRADGTPARDEEVFTEMFSIIGGGGDTTSILMRACFYYLGKHPAVYATLQKELDDSLSGYHLSDHISYKETQKLPFLQAFVKESARLWPSIVWQLPRESPADGLTILNRYFVPAGYSISISPMAQNRDVAIYGEDAEVFKPERWLESDEVSRKLDGLSMTFGGNGPRACMGKNLALMEVQLLIARFMKHFNFEFVNKQTPWNVNASWFASQNDLWIKVRARSGSK</sequence>
<keyword evidence="6" id="KW-1133">Transmembrane helix</keyword>
<keyword evidence="5" id="KW-0408">Iron</keyword>
<dbReference type="InterPro" id="IPR036396">
    <property type="entry name" value="Cyt_P450_sf"/>
</dbReference>
<dbReference type="Proteomes" id="UP001408356">
    <property type="component" value="Unassembled WGS sequence"/>
</dbReference>
<dbReference type="PANTHER" id="PTHR24305:SF232">
    <property type="entry name" value="P450, PUTATIVE (EUROFUNG)-RELATED"/>
    <property type="match status" value="1"/>
</dbReference>
<comment type="caution">
    <text evidence="7">The sequence shown here is derived from an EMBL/GenBank/DDBJ whole genome shotgun (WGS) entry which is preliminary data.</text>
</comment>
<feature type="transmembrane region" description="Helical" evidence="6">
    <location>
        <begin position="36"/>
        <end position="53"/>
    </location>
</feature>
<evidence type="ECO:0000256" key="5">
    <source>
        <dbReference type="ARBA" id="ARBA00023004"/>
    </source>
</evidence>
<evidence type="ECO:0000256" key="2">
    <source>
        <dbReference type="ARBA" id="ARBA00010617"/>
    </source>
</evidence>
<dbReference type="SUPFAM" id="SSF48264">
    <property type="entry name" value="Cytochrome P450"/>
    <property type="match status" value="1"/>
</dbReference>
<gene>
    <name evidence="7" type="ORF">SUNI508_13141</name>
</gene>
<evidence type="ECO:0000313" key="7">
    <source>
        <dbReference type="EMBL" id="KAK9425340.1"/>
    </source>
</evidence>
<dbReference type="InterPro" id="IPR050121">
    <property type="entry name" value="Cytochrome_P450_monoxygenase"/>
</dbReference>